<name>A0A0C3QLR9_9AGAM</name>
<gene>
    <name evidence="2" type="ORF">M407DRAFT_44295</name>
</gene>
<dbReference type="PANTHER" id="PTHR46564:SF1">
    <property type="entry name" value="TRANSPOSASE"/>
    <property type="match status" value="1"/>
</dbReference>
<evidence type="ECO:0000313" key="3">
    <source>
        <dbReference type="Proteomes" id="UP000054248"/>
    </source>
</evidence>
<organism evidence="2 3">
    <name type="scientific">Tulasnella calospora MUT 4182</name>
    <dbReference type="NCBI Taxonomy" id="1051891"/>
    <lineage>
        <taxon>Eukaryota</taxon>
        <taxon>Fungi</taxon>
        <taxon>Dikarya</taxon>
        <taxon>Basidiomycota</taxon>
        <taxon>Agaricomycotina</taxon>
        <taxon>Agaricomycetes</taxon>
        <taxon>Cantharellales</taxon>
        <taxon>Tulasnellaceae</taxon>
        <taxon>Tulasnella</taxon>
    </lineage>
</organism>
<dbReference type="GO" id="GO:0003676">
    <property type="term" value="F:nucleic acid binding"/>
    <property type="evidence" value="ECO:0007669"/>
    <property type="project" value="InterPro"/>
</dbReference>
<dbReference type="Pfam" id="PF13358">
    <property type="entry name" value="DDE_3"/>
    <property type="match status" value="1"/>
</dbReference>
<feature type="domain" description="Tc1-like transposase DDE" evidence="1">
    <location>
        <begin position="1"/>
        <end position="69"/>
    </location>
</feature>
<protein>
    <recommendedName>
        <fullName evidence="1">Tc1-like transposase DDE domain-containing protein</fullName>
    </recommendedName>
</protein>
<keyword evidence="3" id="KW-1185">Reference proteome</keyword>
<dbReference type="InterPro" id="IPR036397">
    <property type="entry name" value="RNaseH_sf"/>
</dbReference>
<dbReference type="EMBL" id="KN823005">
    <property type="protein sequence ID" value="KIO27634.1"/>
    <property type="molecule type" value="Genomic_DNA"/>
</dbReference>
<evidence type="ECO:0000313" key="2">
    <source>
        <dbReference type="EMBL" id="KIO27634.1"/>
    </source>
</evidence>
<feature type="non-terminal residue" evidence="2">
    <location>
        <position position="1"/>
    </location>
</feature>
<proteinExistence type="predicted"/>
<dbReference type="InterPro" id="IPR038717">
    <property type="entry name" value="Tc1-like_DDE_dom"/>
</dbReference>
<dbReference type="OrthoDB" id="2142724at2759"/>
<reference evidence="3" key="2">
    <citation type="submission" date="2015-01" db="EMBL/GenBank/DDBJ databases">
        <title>Evolutionary Origins and Diversification of the Mycorrhizal Mutualists.</title>
        <authorList>
            <consortium name="DOE Joint Genome Institute"/>
            <consortium name="Mycorrhizal Genomics Consortium"/>
            <person name="Kohler A."/>
            <person name="Kuo A."/>
            <person name="Nagy L.G."/>
            <person name="Floudas D."/>
            <person name="Copeland A."/>
            <person name="Barry K.W."/>
            <person name="Cichocki N."/>
            <person name="Veneault-Fourrey C."/>
            <person name="LaButti K."/>
            <person name="Lindquist E.A."/>
            <person name="Lipzen A."/>
            <person name="Lundell T."/>
            <person name="Morin E."/>
            <person name="Murat C."/>
            <person name="Riley R."/>
            <person name="Ohm R."/>
            <person name="Sun H."/>
            <person name="Tunlid A."/>
            <person name="Henrissat B."/>
            <person name="Grigoriev I.V."/>
            <person name="Hibbett D.S."/>
            <person name="Martin F."/>
        </authorList>
    </citation>
    <scope>NUCLEOTIDE SEQUENCE [LARGE SCALE GENOMIC DNA]</scope>
    <source>
        <strain evidence="3">MUT 4182</strain>
    </source>
</reference>
<dbReference type="Proteomes" id="UP000054248">
    <property type="component" value="Unassembled WGS sequence"/>
</dbReference>
<evidence type="ECO:0000259" key="1">
    <source>
        <dbReference type="Pfam" id="PF13358"/>
    </source>
</evidence>
<reference evidence="2 3" key="1">
    <citation type="submission" date="2014-04" db="EMBL/GenBank/DDBJ databases">
        <authorList>
            <consortium name="DOE Joint Genome Institute"/>
            <person name="Kuo A."/>
            <person name="Girlanda M."/>
            <person name="Perotto S."/>
            <person name="Kohler A."/>
            <person name="Nagy L.G."/>
            <person name="Floudas D."/>
            <person name="Copeland A."/>
            <person name="Barry K.W."/>
            <person name="Cichocki N."/>
            <person name="Veneault-Fourrey C."/>
            <person name="LaButti K."/>
            <person name="Lindquist E.A."/>
            <person name="Lipzen A."/>
            <person name="Lundell T."/>
            <person name="Morin E."/>
            <person name="Murat C."/>
            <person name="Sun H."/>
            <person name="Tunlid A."/>
            <person name="Henrissat B."/>
            <person name="Grigoriev I.V."/>
            <person name="Hibbett D.S."/>
            <person name="Martin F."/>
            <person name="Nordberg H.P."/>
            <person name="Cantor M.N."/>
            <person name="Hua S.X."/>
        </authorList>
    </citation>
    <scope>NUCLEOTIDE SEQUENCE [LARGE SCALE GENOMIC DNA]</scope>
    <source>
        <strain evidence="2 3">MUT 4182</strain>
    </source>
</reference>
<feature type="non-terminal residue" evidence="2">
    <location>
        <position position="69"/>
    </location>
</feature>
<dbReference type="AlphaFoldDB" id="A0A0C3QLR9"/>
<accession>A0A0C3QLR9</accession>
<sequence>RVSVIPALTLNGVIAVEILEGGVNRERFADFLSNHLAGLLNPFPQPRSVVVMDNVAIHHGEDIRKIIED</sequence>
<dbReference type="HOGENOM" id="CLU_188058_1_0_1"/>
<dbReference type="Gene3D" id="3.30.420.10">
    <property type="entry name" value="Ribonuclease H-like superfamily/Ribonuclease H"/>
    <property type="match status" value="1"/>
</dbReference>
<dbReference type="PANTHER" id="PTHR46564">
    <property type="entry name" value="TRANSPOSASE"/>
    <property type="match status" value="1"/>
</dbReference>